<gene>
    <name evidence="2" type="ORF">WOLCODRAFT_142993</name>
</gene>
<accession>A0A2H3JK75</accession>
<dbReference type="EMBL" id="KB468053">
    <property type="protein sequence ID" value="PCH40263.1"/>
    <property type="molecule type" value="Genomic_DNA"/>
</dbReference>
<organism evidence="2 3">
    <name type="scientific">Wolfiporia cocos (strain MD-104)</name>
    <name type="common">Brown rot fungus</name>
    <dbReference type="NCBI Taxonomy" id="742152"/>
    <lineage>
        <taxon>Eukaryota</taxon>
        <taxon>Fungi</taxon>
        <taxon>Dikarya</taxon>
        <taxon>Basidiomycota</taxon>
        <taxon>Agaricomycotina</taxon>
        <taxon>Agaricomycetes</taxon>
        <taxon>Polyporales</taxon>
        <taxon>Phaeolaceae</taxon>
        <taxon>Wolfiporia</taxon>
    </lineage>
</organism>
<protein>
    <submittedName>
        <fullName evidence="2">Uncharacterized protein</fullName>
    </submittedName>
</protein>
<evidence type="ECO:0000313" key="2">
    <source>
        <dbReference type="EMBL" id="PCH40263.1"/>
    </source>
</evidence>
<proteinExistence type="predicted"/>
<reference evidence="2 3" key="1">
    <citation type="journal article" date="2012" name="Science">
        <title>The Paleozoic origin of enzymatic lignin decomposition reconstructed from 31 fungal genomes.</title>
        <authorList>
            <person name="Floudas D."/>
            <person name="Binder M."/>
            <person name="Riley R."/>
            <person name="Barry K."/>
            <person name="Blanchette R.A."/>
            <person name="Henrissat B."/>
            <person name="Martinez A.T."/>
            <person name="Otillar R."/>
            <person name="Spatafora J.W."/>
            <person name="Yadav J.S."/>
            <person name="Aerts A."/>
            <person name="Benoit I."/>
            <person name="Boyd A."/>
            <person name="Carlson A."/>
            <person name="Copeland A."/>
            <person name="Coutinho P.M."/>
            <person name="de Vries R.P."/>
            <person name="Ferreira P."/>
            <person name="Findley K."/>
            <person name="Foster B."/>
            <person name="Gaskell J."/>
            <person name="Glotzer D."/>
            <person name="Gorecki P."/>
            <person name="Heitman J."/>
            <person name="Hesse C."/>
            <person name="Hori C."/>
            <person name="Igarashi K."/>
            <person name="Jurgens J.A."/>
            <person name="Kallen N."/>
            <person name="Kersten P."/>
            <person name="Kohler A."/>
            <person name="Kuees U."/>
            <person name="Kumar T.K.A."/>
            <person name="Kuo A."/>
            <person name="LaButti K."/>
            <person name="Larrondo L.F."/>
            <person name="Lindquist E."/>
            <person name="Ling A."/>
            <person name="Lombard V."/>
            <person name="Lucas S."/>
            <person name="Lundell T."/>
            <person name="Martin R."/>
            <person name="McLaughlin D.J."/>
            <person name="Morgenstern I."/>
            <person name="Morin E."/>
            <person name="Murat C."/>
            <person name="Nagy L.G."/>
            <person name="Nolan M."/>
            <person name="Ohm R.A."/>
            <person name="Patyshakuliyeva A."/>
            <person name="Rokas A."/>
            <person name="Ruiz-Duenas F.J."/>
            <person name="Sabat G."/>
            <person name="Salamov A."/>
            <person name="Samejima M."/>
            <person name="Schmutz J."/>
            <person name="Slot J.C."/>
            <person name="St John F."/>
            <person name="Stenlid J."/>
            <person name="Sun H."/>
            <person name="Sun S."/>
            <person name="Syed K."/>
            <person name="Tsang A."/>
            <person name="Wiebenga A."/>
            <person name="Young D."/>
            <person name="Pisabarro A."/>
            <person name="Eastwood D.C."/>
            <person name="Martin F."/>
            <person name="Cullen D."/>
            <person name="Grigoriev I.V."/>
            <person name="Hibbett D.S."/>
        </authorList>
    </citation>
    <scope>NUCLEOTIDE SEQUENCE [LARGE SCALE GENOMIC DNA]</scope>
    <source>
        <strain evidence="2 3">MD-104</strain>
    </source>
</reference>
<feature type="compositionally biased region" description="Basic residues" evidence="1">
    <location>
        <begin position="119"/>
        <end position="128"/>
    </location>
</feature>
<keyword evidence="3" id="KW-1185">Reference proteome</keyword>
<feature type="region of interest" description="Disordered" evidence="1">
    <location>
        <begin position="81"/>
        <end position="159"/>
    </location>
</feature>
<evidence type="ECO:0000256" key="1">
    <source>
        <dbReference type="SAM" id="MobiDB-lite"/>
    </source>
</evidence>
<dbReference type="Proteomes" id="UP000218811">
    <property type="component" value="Unassembled WGS sequence"/>
</dbReference>
<feature type="compositionally biased region" description="Basic and acidic residues" evidence="1">
    <location>
        <begin position="107"/>
        <end position="118"/>
    </location>
</feature>
<dbReference type="AlphaFoldDB" id="A0A2H3JK75"/>
<sequence length="433" mass="48226">MDGFNDAPMWPFGGVSVGWEMQLLNLRKNSAPIAYEPTSSLGSTMAQLVAETIVRFACASDLHDGRSKTLTYLHISRRGHDRNGRGLVMPIRMRRSARPHGNVTPKSENDHAHPEQRRQSSRRGKAKNRHGERASARARSLREHRRSASRDRRFGFRPTGRDNGGLRQWSVRREEEHARYGCFVARAWMNGGPYQWISVREATHAYEWAIVHYACSPPTYILLERGGKQRKRLIVDAELFPDELDMAVFAHNASSIHTSKRGQSAAGIIGSRSGIVLHSGQAIEHIDGPTLTRRARTTDATTIIGIEVLSAFNTEHGQSIKIQANARNNDLLRVSRDKRIYLLHNGGMPPEGSRSVICNLIAAGNEKADSARPTRTMFGRSVRHGAHCPVFGCLFHVRGRVETAPEKQTEGCMTSTRGQVAFEASGKATLPIY</sequence>
<evidence type="ECO:0000313" key="3">
    <source>
        <dbReference type="Proteomes" id="UP000218811"/>
    </source>
</evidence>
<name>A0A2H3JK75_WOLCO</name>